<evidence type="ECO:0008006" key="3">
    <source>
        <dbReference type="Google" id="ProtNLM"/>
    </source>
</evidence>
<accession>A0A0F9J3D3</accession>
<gene>
    <name evidence="2" type="ORF">LCGC14_1872280</name>
</gene>
<feature type="region of interest" description="Disordered" evidence="1">
    <location>
        <begin position="120"/>
        <end position="143"/>
    </location>
</feature>
<protein>
    <recommendedName>
        <fullName evidence="3">Phage protein</fullName>
    </recommendedName>
</protein>
<evidence type="ECO:0000313" key="2">
    <source>
        <dbReference type="EMBL" id="KKL93677.1"/>
    </source>
</evidence>
<sequence>MTKQCTQCKQLLDESSFNKGTARCKACRKAYNQEHREEINAYHKVYNQTNEEKIRAYYQAHREEKKAYQKTYRQKNYHRKIWYSMIERCNNPKCKSFKNYGGRGITVCQRWLDSFEDFKEDMGERPTPQHTIDRIDNEGNYEP</sequence>
<proteinExistence type="predicted"/>
<organism evidence="2">
    <name type="scientific">marine sediment metagenome</name>
    <dbReference type="NCBI Taxonomy" id="412755"/>
    <lineage>
        <taxon>unclassified sequences</taxon>
        <taxon>metagenomes</taxon>
        <taxon>ecological metagenomes</taxon>
    </lineage>
</organism>
<reference evidence="2" key="1">
    <citation type="journal article" date="2015" name="Nature">
        <title>Complex archaea that bridge the gap between prokaryotes and eukaryotes.</title>
        <authorList>
            <person name="Spang A."/>
            <person name="Saw J.H."/>
            <person name="Jorgensen S.L."/>
            <person name="Zaremba-Niedzwiedzka K."/>
            <person name="Martijn J."/>
            <person name="Lind A.E."/>
            <person name="van Eijk R."/>
            <person name="Schleper C."/>
            <person name="Guy L."/>
            <person name="Ettema T.J."/>
        </authorList>
    </citation>
    <scope>NUCLEOTIDE SEQUENCE</scope>
</reference>
<dbReference type="AlphaFoldDB" id="A0A0F9J3D3"/>
<evidence type="ECO:0000256" key="1">
    <source>
        <dbReference type="SAM" id="MobiDB-lite"/>
    </source>
</evidence>
<dbReference type="EMBL" id="LAZR01019123">
    <property type="protein sequence ID" value="KKL93677.1"/>
    <property type="molecule type" value="Genomic_DNA"/>
</dbReference>
<comment type="caution">
    <text evidence="2">The sequence shown here is derived from an EMBL/GenBank/DDBJ whole genome shotgun (WGS) entry which is preliminary data.</text>
</comment>
<name>A0A0F9J3D3_9ZZZZ</name>